<evidence type="ECO:0000256" key="17">
    <source>
        <dbReference type="HAMAP-Rule" id="MF_01398"/>
    </source>
</evidence>
<organism evidence="20 21">
    <name type="scientific">Williamsia phyllosphaerae</name>
    <dbReference type="NCBI Taxonomy" id="885042"/>
    <lineage>
        <taxon>Bacteria</taxon>
        <taxon>Bacillati</taxon>
        <taxon>Actinomycetota</taxon>
        <taxon>Actinomycetes</taxon>
        <taxon>Mycobacteriales</taxon>
        <taxon>Nocardiaceae</taxon>
        <taxon>Williamsia</taxon>
    </lineage>
</organism>
<evidence type="ECO:0000256" key="3">
    <source>
        <dbReference type="ARBA" id="ARBA00010811"/>
    </source>
</evidence>
<evidence type="ECO:0000256" key="16">
    <source>
        <dbReference type="ARBA" id="ARBA00025830"/>
    </source>
</evidence>
<comment type="subcellular location">
    <subcellularLocation>
        <location evidence="18">Cell membrane</location>
        <topology evidence="18">Peripheral membrane protein</topology>
    </subcellularLocation>
    <subcellularLocation>
        <location evidence="1 17">Cell membrane</location>
        <topology evidence="1 17">Single-pass membrane protein</topology>
    </subcellularLocation>
</comment>
<dbReference type="PANTHER" id="PTHR11910">
    <property type="entry name" value="ATP SYNTHASE DELTA CHAIN"/>
    <property type="match status" value="1"/>
</dbReference>
<protein>
    <recommendedName>
        <fullName evidence="17 18">Multifunctional fusion protein</fullName>
    </recommendedName>
    <domain>
        <recommendedName>
            <fullName evidence="17">ATP synthase subunit b</fullName>
        </recommendedName>
        <alternativeName>
            <fullName evidence="17">ATP synthase F(0) sector subunit b</fullName>
        </alternativeName>
        <alternativeName>
            <fullName evidence="17">ATPase subunit I</fullName>
        </alternativeName>
        <alternativeName>
            <fullName evidence="17">F-type ATPase subunit b</fullName>
            <shortName evidence="17">F-ATPase subunit b</shortName>
        </alternativeName>
    </domain>
    <domain>
        <recommendedName>
            <fullName evidence="18">ATP synthase subunit delta</fullName>
        </recommendedName>
        <alternativeName>
            <fullName evidence="18">ATP synthase F(1) sector subunit delta</fullName>
        </alternativeName>
        <alternativeName>
            <fullName evidence="18">F-type ATPase subunit delta</fullName>
            <shortName evidence="18">F-ATPase subunit delta</shortName>
        </alternativeName>
    </domain>
</protein>
<evidence type="ECO:0000313" key="21">
    <source>
        <dbReference type="Proteomes" id="UP000632454"/>
    </source>
</evidence>
<evidence type="ECO:0000256" key="1">
    <source>
        <dbReference type="ARBA" id="ARBA00004162"/>
    </source>
</evidence>
<dbReference type="HAMAP" id="MF_01416">
    <property type="entry name" value="ATP_synth_delta_bact"/>
    <property type="match status" value="1"/>
</dbReference>
<comment type="similarity">
    <text evidence="17">Belongs to the ATPase B chain family.</text>
</comment>
<feature type="transmembrane region" description="Helical" evidence="17">
    <location>
        <begin position="6"/>
        <end position="23"/>
    </location>
</feature>
<comment type="similarity">
    <text evidence="2">In the C-terminal section; belongs to the ATPase delta chain family.</text>
</comment>
<evidence type="ECO:0000256" key="15">
    <source>
        <dbReference type="ARBA" id="ARBA00025198"/>
    </source>
</evidence>
<dbReference type="InterPro" id="IPR026015">
    <property type="entry name" value="ATP_synth_OSCP/delta_N_sf"/>
</dbReference>
<dbReference type="InterPro" id="IPR028987">
    <property type="entry name" value="ATP_synth_B-like_membr_sf"/>
</dbReference>
<keyword evidence="7 17" id="KW-0812">Transmembrane</keyword>
<keyword evidence="4 17" id="KW-0813">Transport</keyword>
<dbReference type="SUPFAM" id="SSF81573">
    <property type="entry name" value="F1F0 ATP synthase subunit B, membrane domain"/>
    <property type="match status" value="1"/>
</dbReference>
<keyword evidence="8 17" id="KW-0375">Hydrogen ion transport</keyword>
<evidence type="ECO:0000256" key="4">
    <source>
        <dbReference type="ARBA" id="ARBA00022448"/>
    </source>
</evidence>
<dbReference type="RefSeq" id="WP_188490619.1">
    <property type="nucleotide sequence ID" value="NZ_BMCS01000002.1"/>
</dbReference>
<dbReference type="NCBIfam" id="NF009967">
    <property type="entry name" value="PRK13430.1"/>
    <property type="match status" value="1"/>
</dbReference>
<keyword evidence="21" id="KW-1185">Reference proteome</keyword>
<comment type="similarity">
    <text evidence="3">In the N-terminal section; belongs to the ATPase B chain family.</text>
</comment>
<evidence type="ECO:0000256" key="10">
    <source>
        <dbReference type="ARBA" id="ARBA00023065"/>
    </source>
</evidence>
<evidence type="ECO:0000256" key="7">
    <source>
        <dbReference type="ARBA" id="ARBA00022692"/>
    </source>
</evidence>
<keyword evidence="9 17" id="KW-1133">Transmembrane helix</keyword>
<evidence type="ECO:0000256" key="2">
    <source>
        <dbReference type="ARBA" id="ARBA00010377"/>
    </source>
</evidence>
<dbReference type="InterPro" id="IPR002146">
    <property type="entry name" value="ATP_synth_b/b'su_bac/chlpt"/>
</dbReference>
<evidence type="ECO:0000256" key="12">
    <source>
        <dbReference type="ARBA" id="ARBA00023268"/>
    </source>
</evidence>
<keyword evidence="11 17" id="KW-0472">Membrane</keyword>
<keyword evidence="19" id="KW-0175">Coiled coil</keyword>
<comment type="caution">
    <text evidence="20">The sequence shown here is derived from an EMBL/GenBank/DDBJ whole genome shotgun (WGS) entry which is preliminary data.</text>
</comment>
<comment type="similarity">
    <text evidence="18">Belongs to the ATPase delta chain family.</text>
</comment>
<evidence type="ECO:0000313" key="20">
    <source>
        <dbReference type="EMBL" id="GGF30677.1"/>
    </source>
</evidence>
<comment type="function">
    <text evidence="18">This protein is part of the stalk that links CF(0) to CF(1). It either transmits conformational changes from CF(0) to CF(1) or is implicated in proton conduction.</text>
</comment>
<dbReference type="Pfam" id="PF00213">
    <property type="entry name" value="OSCP"/>
    <property type="match status" value="1"/>
</dbReference>
<evidence type="ECO:0000256" key="19">
    <source>
        <dbReference type="SAM" id="Coils"/>
    </source>
</evidence>
<dbReference type="HAMAP" id="MF_01398">
    <property type="entry name" value="ATP_synth_b_bprime"/>
    <property type="match status" value="1"/>
</dbReference>
<feature type="coiled-coil region" evidence="19">
    <location>
        <begin position="37"/>
        <end position="71"/>
    </location>
</feature>
<keyword evidence="10 17" id="KW-0406">Ion transport</keyword>
<evidence type="ECO:0000256" key="9">
    <source>
        <dbReference type="ARBA" id="ARBA00022989"/>
    </source>
</evidence>
<keyword evidence="5 17" id="KW-1003">Cell membrane</keyword>
<name>A0ABQ1UYP9_9NOCA</name>
<dbReference type="Pfam" id="PF00430">
    <property type="entry name" value="ATP-synt_B"/>
    <property type="match status" value="1"/>
</dbReference>
<dbReference type="NCBIfam" id="TIGR01144">
    <property type="entry name" value="ATP_synt_b"/>
    <property type="match status" value="1"/>
</dbReference>
<keyword evidence="6 17" id="KW-0138">CF(0)</keyword>
<dbReference type="InterPro" id="IPR000711">
    <property type="entry name" value="ATPase_OSCP/dsu"/>
</dbReference>
<accession>A0ABQ1UYP9</accession>
<proteinExistence type="inferred from homology"/>
<evidence type="ECO:0000256" key="5">
    <source>
        <dbReference type="ARBA" id="ARBA00022475"/>
    </source>
</evidence>
<dbReference type="InterPro" id="IPR005864">
    <property type="entry name" value="ATP_synth_F0_bsu_bac"/>
</dbReference>
<reference evidence="21" key="1">
    <citation type="journal article" date="2019" name="Int. J. Syst. Evol. Microbiol.">
        <title>The Global Catalogue of Microorganisms (GCM) 10K type strain sequencing project: providing services to taxonomists for standard genome sequencing and annotation.</title>
        <authorList>
            <consortium name="The Broad Institute Genomics Platform"/>
            <consortium name="The Broad Institute Genome Sequencing Center for Infectious Disease"/>
            <person name="Wu L."/>
            <person name="Ma J."/>
        </authorList>
    </citation>
    <scope>NUCLEOTIDE SEQUENCE [LARGE SCALE GENOMIC DNA]</scope>
    <source>
        <strain evidence="21">CCM 7855</strain>
    </source>
</reference>
<evidence type="ECO:0000256" key="18">
    <source>
        <dbReference type="HAMAP-Rule" id="MF_01416"/>
    </source>
</evidence>
<keyword evidence="12" id="KW-0511">Multifunctional enzyme</keyword>
<dbReference type="Proteomes" id="UP000632454">
    <property type="component" value="Unassembled WGS sequence"/>
</dbReference>
<evidence type="ECO:0000256" key="11">
    <source>
        <dbReference type="ARBA" id="ARBA00023136"/>
    </source>
</evidence>
<dbReference type="CDD" id="cd06503">
    <property type="entry name" value="ATP-synt_Fo_b"/>
    <property type="match status" value="1"/>
</dbReference>
<comment type="function">
    <text evidence="15 17">F(1)F(0) ATP synthase produces ATP from ADP in the presence of a proton or sodium gradient. F-type ATPases consist of two structural domains, F(1) containing the extramembraneous catalytic core and F(0) containing the membrane proton channel, linked together by a central stalk and a peripheral stalk. During catalysis, ATP synthesis in the catalytic domain of F(1) is coupled via a rotary mechanism of the central stalk subunits to proton translocation.</text>
</comment>
<gene>
    <name evidence="20" type="primary">atpFH</name>
    <name evidence="17" type="synonym">atpF</name>
    <name evidence="18" type="synonym">atpH</name>
    <name evidence="20" type="ORF">GCM10007298_28190</name>
</gene>
<keyword evidence="13 17" id="KW-0066">ATP synthesis</keyword>
<evidence type="ECO:0000256" key="6">
    <source>
        <dbReference type="ARBA" id="ARBA00022547"/>
    </source>
</evidence>
<evidence type="ECO:0000256" key="8">
    <source>
        <dbReference type="ARBA" id="ARBA00022781"/>
    </source>
</evidence>
<keyword evidence="18" id="KW-0139">CF(1)</keyword>
<evidence type="ECO:0000256" key="13">
    <source>
        <dbReference type="ARBA" id="ARBA00023310"/>
    </source>
</evidence>
<dbReference type="NCBIfam" id="NF009961">
    <property type="entry name" value="PRK13428.1"/>
    <property type="match status" value="1"/>
</dbReference>
<evidence type="ECO:0000256" key="14">
    <source>
        <dbReference type="ARBA" id="ARBA00024925"/>
    </source>
</evidence>
<dbReference type="NCBIfam" id="TIGR01145">
    <property type="entry name" value="ATP_synt_delta"/>
    <property type="match status" value="1"/>
</dbReference>
<sequence>MGIFLGQLVGFFVIIFVLVRYVAPPVRKAMKSQQTTIATQIEESENAKKRLAEAKEAHKNAVEEARAAGSQIREDARADAQAISEEMSVQADHEVKRITEHGKSQVALNRAALVRQLRSDLGLTSVEIASNLVREHLDDPTAREQSVDRVIDELGDMASSGEVAGSTRISAPADLVGVHSMRAASRDSIKKLSDEFDRRVESLDDSGLRTLAGELADVVALLGSEPVLRKHLAEASDDDDAKTGIIDNLFGSKLGEDTLALLRSAVVGRWSATSDFTFAIERLARFALLIVAEKARTIDNVEDELFRFGRLLVAEPKLSALLSDVNAPADKRLELLDTVVAGKVDDVTKAVLDQTVRLLRGQAAASAVSDLAELAAARRGESVAHVVSASPLTDAQEERLTAVLGRIYNREISTQVEIDPSLLGGLRVAIGDEVIDGDVATRLAKAAEELPR</sequence>
<dbReference type="Gene3D" id="1.10.520.20">
    <property type="entry name" value="N-terminal domain of the delta subunit of the F1F0-ATP synthase"/>
    <property type="match status" value="1"/>
</dbReference>
<dbReference type="EMBL" id="BMCS01000002">
    <property type="protein sequence ID" value="GGF30677.1"/>
    <property type="molecule type" value="Genomic_DNA"/>
</dbReference>
<comment type="function">
    <text evidence="17">Component of the F(0) channel, it forms part of the peripheral stalk, linking F(1) to F(0).</text>
</comment>
<comment type="function">
    <text evidence="14">This fusion protein includes a component of the F(0) channel (subunit b) and of the F(1) subunit (subunit delta). Two copies of subunit b and one of delta together form the peripheral 'stator' stalk which links F(1) to F(0).</text>
</comment>
<comment type="subunit">
    <text evidence="16 17">F-type ATPases have 2 components, F(1) - the catalytic core - and F(0) - the membrane proton channel. F(1) has five subunits: alpha(3), beta(3), gamma(1), delta(1), epsilon(1). F(0) has three main subunits: a(1), b(2) and c(10-14). The alpha and beta chains form an alternating ring which encloses part of the gamma chain. F(1) is attached to F(0) by a central stalk formed by the gamma and epsilon chains, while a peripheral stalk is formed by the delta and b chains.</text>
</comment>